<protein>
    <submittedName>
        <fullName evidence="3">HPP family protein</fullName>
    </submittedName>
</protein>
<accession>A0A1J1LDC1</accession>
<dbReference type="Proteomes" id="UP000184315">
    <property type="component" value="Unassembled WGS sequence"/>
</dbReference>
<feature type="transmembrane region" description="Helical" evidence="1">
    <location>
        <begin position="102"/>
        <end position="120"/>
    </location>
</feature>
<proteinExistence type="predicted"/>
<dbReference type="PANTHER" id="PTHR33741:SF5">
    <property type="entry name" value="TRANSMEMBRANE PROTEIN DDB_G0269096-RELATED"/>
    <property type="match status" value="1"/>
</dbReference>
<dbReference type="STRING" id="671072.PL9214290187"/>
<feature type="transmembrane region" description="Helical" evidence="1">
    <location>
        <begin position="135"/>
        <end position="160"/>
    </location>
</feature>
<name>A0A1J1LDC1_9CYAN</name>
<keyword evidence="4" id="KW-1185">Reference proteome</keyword>
<evidence type="ECO:0000313" key="3">
    <source>
        <dbReference type="EMBL" id="CUR30597.1"/>
    </source>
</evidence>
<evidence type="ECO:0000313" key="4">
    <source>
        <dbReference type="Proteomes" id="UP000184315"/>
    </source>
</evidence>
<keyword evidence="1" id="KW-0812">Transmembrane</keyword>
<dbReference type="InterPro" id="IPR007065">
    <property type="entry name" value="HPP"/>
</dbReference>
<evidence type="ECO:0000259" key="2">
    <source>
        <dbReference type="Pfam" id="PF04982"/>
    </source>
</evidence>
<sequence length="225" mass="24898">MMQTGFLVVLWQRCKHQLSLLSVSKSDQELIQGKPSIRLQKGVSKFLGNTRRHRRLRVYVRRSHKLGCAYQPRFSYIQVLLSWLGSFVGIAALAYLSTYSHYPLIAAPMGATAVLVFGVPDSPLAQPRNVIGGNFWGALVSILSVQFFGTAPWVMALAVATTIKLMKLTRTIHPPSGAVALIGVMSGVSWKFLFTPVLAGSVIIVLWTFVFNNVAPGRSYPKHWL</sequence>
<feature type="transmembrane region" description="Helical" evidence="1">
    <location>
        <begin position="196"/>
        <end position="215"/>
    </location>
</feature>
<evidence type="ECO:0000256" key="1">
    <source>
        <dbReference type="SAM" id="Phobius"/>
    </source>
</evidence>
<dbReference type="InterPro" id="IPR058581">
    <property type="entry name" value="TM_HPP"/>
</dbReference>
<feature type="transmembrane region" description="Helical" evidence="1">
    <location>
        <begin position="74"/>
        <end position="95"/>
    </location>
</feature>
<dbReference type="RefSeq" id="WP_245824171.1">
    <property type="nucleotide sequence ID" value="NZ_LN889782.1"/>
</dbReference>
<dbReference type="Pfam" id="PF04982">
    <property type="entry name" value="TM_HPP"/>
    <property type="match status" value="1"/>
</dbReference>
<organism evidence="3 4">
    <name type="scientific">Planktothrix tepida PCC 9214</name>
    <dbReference type="NCBI Taxonomy" id="671072"/>
    <lineage>
        <taxon>Bacteria</taxon>
        <taxon>Bacillati</taxon>
        <taxon>Cyanobacteriota</taxon>
        <taxon>Cyanophyceae</taxon>
        <taxon>Oscillatoriophycideae</taxon>
        <taxon>Oscillatoriales</taxon>
        <taxon>Microcoleaceae</taxon>
        <taxon>Planktothrix</taxon>
    </lineage>
</organism>
<keyword evidence="1" id="KW-0472">Membrane</keyword>
<dbReference type="AlphaFoldDB" id="A0A1J1LDC1"/>
<dbReference type="PANTHER" id="PTHR33741">
    <property type="entry name" value="TRANSMEMBRANE PROTEIN DDB_G0269096-RELATED"/>
    <property type="match status" value="1"/>
</dbReference>
<dbReference type="EMBL" id="CZDF01000132">
    <property type="protein sequence ID" value="CUR30597.1"/>
    <property type="molecule type" value="Genomic_DNA"/>
</dbReference>
<feature type="domain" description="HPP transmembrane region" evidence="2">
    <location>
        <begin position="72"/>
        <end position="221"/>
    </location>
</feature>
<gene>
    <name evidence="3" type="ORF">PL9214290187</name>
</gene>
<keyword evidence="1" id="KW-1133">Transmembrane helix</keyword>
<reference evidence="4" key="1">
    <citation type="submission" date="2015-10" db="EMBL/GenBank/DDBJ databases">
        <authorList>
            <person name="Regsiter A."/>
            <person name="william w."/>
        </authorList>
    </citation>
    <scope>NUCLEOTIDE SEQUENCE [LARGE SCALE GENOMIC DNA]</scope>
</reference>